<evidence type="ECO:0000313" key="10">
    <source>
        <dbReference type="WBParaSite" id="HNAJ_0001327001-mRNA-1"/>
    </source>
</evidence>
<reference evidence="8 9" key="2">
    <citation type="submission" date="2018-11" db="EMBL/GenBank/DDBJ databases">
        <authorList>
            <consortium name="Pathogen Informatics"/>
        </authorList>
    </citation>
    <scope>NUCLEOTIDE SEQUENCE [LARGE SCALE GENOMIC DNA]</scope>
</reference>
<dbReference type="Proteomes" id="UP000278807">
    <property type="component" value="Unassembled WGS sequence"/>
</dbReference>
<dbReference type="InterPro" id="IPR027417">
    <property type="entry name" value="P-loop_NTPase"/>
</dbReference>
<evidence type="ECO:0000256" key="1">
    <source>
        <dbReference type="ARBA" id="ARBA00022741"/>
    </source>
</evidence>
<keyword evidence="2 5" id="KW-0378">Hydrolase</keyword>
<gene>
    <name evidence="8" type="ORF">HNAJ_LOCUS13244</name>
</gene>
<comment type="similarity">
    <text evidence="5">Belongs to the DEAD box helicase family.</text>
</comment>
<keyword evidence="1 5" id="KW-0547">Nucleotide-binding</keyword>
<evidence type="ECO:0000256" key="3">
    <source>
        <dbReference type="ARBA" id="ARBA00022840"/>
    </source>
</evidence>
<keyword evidence="5" id="KW-0347">Helicase</keyword>
<keyword evidence="9" id="KW-1185">Reference proteome</keyword>
<dbReference type="Pfam" id="PF00271">
    <property type="entry name" value="Helicase_C"/>
    <property type="match status" value="1"/>
</dbReference>
<dbReference type="Gene3D" id="3.40.50.300">
    <property type="entry name" value="P-loop containing nucleotide triphosphate hydrolases"/>
    <property type="match status" value="1"/>
</dbReference>
<accession>A0A0R3TZH1</accession>
<dbReference type="WBParaSite" id="HNAJ_0001327001-mRNA-1">
    <property type="protein sequence ID" value="HNAJ_0001327001-mRNA-1"/>
    <property type="gene ID" value="HNAJ_0001327001"/>
</dbReference>
<organism evidence="10">
    <name type="scientific">Rodentolepis nana</name>
    <name type="common">Dwarf tapeworm</name>
    <name type="synonym">Hymenolepis nana</name>
    <dbReference type="NCBI Taxonomy" id="102285"/>
    <lineage>
        <taxon>Eukaryota</taxon>
        <taxon>Metazoa</taxon>
        <taxon>Spiralia</taxon>
        <taxon>Lophotrochozoa</taxon>
        <taxon>Platyhelminthes</taxon>
        <taxon>Cestoda</taxon>
        <taxon>Eucestoda</taxon>
        <taxon>Cyclophyllidea</taxon>
        <taxon>Hymenolepididae</taxon>
        <taxon>Rodentolepis</taxon>
    </lineage>
</organism>
<evidence type="ECO:0000313" key="8">
    <source>
        <dbReference type="EMBL" id="VDO15336.1"/>
    </source>
</evidence>
<sequence>MEQRLKQLSSDREKCPSVWSVENLLLCHNLPQVAPLNVHRCLSARGLDISSIHNVVNFEVARDIDTHTHRVGRTGRAGVKGTAYTLFVAGRDPADFAAHLVRHLELSGQVVPDRLLTIARQCNWFVENRAKAAAARAENPRPGIGFQPRERPPPPQSKSKFISESSASSPTAAGSGTSTSHQQLQFMAIQNPTCGPASFAASSAHQSDRLASMKAAFTSQFTRRFVSAGVEKTKYTHPERLGDNSQFQMPPPPAPSSENSQSSDSSQPKRRRSRWD</sequence>
<evidence type="ECO:0000256" key="6">
    <source>
        <dbReference type="SAM" id="MobiDB-lite"/>
    </source>
</evidence>
<dbReference type="GO" id="GO:0005524">
    <property type="term" value="F:ATP binding"/>
    <property type="evidence" value="ECO:0007669"/>
    <property type="project" value="UniProtKB-UniRule"/>
</dbReference>
<feature type="domain" description="Helicase C-terminal" evidence="7">
    <location>
        <begin position="1"/>
        <end position="119"/>
    </location>
</feature>
<dbReference type="OrthoDB" id="6276172at2759"/>
<evidence type="ECO:0000313" key="9">
    <source>
        <dbReference type="Proteomes" id="UP000278807"/>
    </source>
</evidence>
<feature type="region of interest" description="Disordered" evidence="6">
    <location>
        <begin position="230"/>
        <end position="276"/>
    </location>
</feature>
<keyword evidence="4 5" id="KW-0694">RNA-binding</keyword>
<dbReference type="GO" id="GO:0016787">
    <property type="term" value="F:hydrolase activity"/>
    <property type="evidence" value="ECO:0007669"/>
    <property type="project" value="UniProtKB-KW"/>
</dbReference>
<comment type="domain">
    <text evidence="5">The Q motif is unique to and characteristic of the DEAD box family of RNA helicases and controls ATP binding and hydrolysis.</text>
</comment>
<feature type="compositionally biased region" description="Low complexity" evidence="6">
    <location>
        <begin position="256"/>
        <end position="266"/>
    </location>
</feature>
<dbReference type="STRING" id="102285.A0A0R3TZH1"/>
<evidence type="ECO:0000256" key="2">
    <source>
        <dbReference type="ARBA" id="ARBA00022801"/>
    </source>
</evidence>
<evidence type="ECO:0000256" key="5">
    <source>
        <dbReference type="RuleBase" id="RU365068"/>
    </source>
</evidence>
<dbReference type="PROSITE" id="PS51194">
    <property type="entry name" value="HELICASE_CTER"/>
    <property type="match status" value="1"/>
</dbReference>
<dbReference type="PANTHER" id="PTHR24031">
    <property type="entry name" value="RNA HELICASE"/>
    <property type="match status" value="1"/>
</dbReference>
<dbReference type="GO" id="GO:0003724">
    <property type="term" value="F:RNA helicase activity"/>
    <property type="evidence" value="ECO:0007669"/>
    <property type="project" value="UniProtKB-EC"/>
</dbReference>
<comment type="function">
    <text evidence="5">RNA helicase.</text>
</comment>
<feature type="region of interest" description="Disordered" evidence="6">
    <location>
        <begin position="136"/>
        <end position="181"/>
    </location>
</feature>
<proteinExistence type="inferred from homology"/>
<feature type="compositionally biased region" description="Low complexity" evidence="6">
    <location>
        <begin position="157"/>
        <end position="180"/>
    </location>
</feature>
<dbReference type="EMBL" id="UZAE01015151">
    <property type="protein sequence ID" value="VDO15336.1"/>
    <property type="molecule type" value="Genomic_DNA"/>
</dbReference>
<dbReference type="InterPro" id="IPR001650">
    <property type="entry name" value="Helicase_C-like"/>
</dbReference>
<dbReference type="EC" id="3.6.4.13" evidence="5"/>
<dbReference type="SUPFAM" id="SSF52540">
    <property type="entry name" value="P-loop containing nucleoside triphosphate hydrolases"/>
    <property type="match status" value="1"/>
</dbReference>
<dbReference type="AlphaFoldDB" id="A0A0R3TZH1"/>
<reference evidence="10" key="1">
    <citation type="submission" date="2017-02" db="UniProtKB">
        <authorList>
            <consortium name="WormBaseParasite"/>
        </authorList>
    </citation>
    <scope>IDENTIFICATION</scope>
</reference>
<protein>
    <recommendedName>
        <fullName evidence="5">ATP-dependent RNA helicase</fullName>
        <ecNumber evidence="5">3.6.4.13</ecNumber>
    </recommendedName>
</protein>
<dbReference type="GO" id="GO:0003723">
    <property type="term" value="F:RNA binding"/>
    <property type="evidence" value="ECO:0007669"/>
    <property type="project" value="UniProtKB-UniRule"/>
</dbReference>
<feature type="compositionally biased region" description="Basic and acidic residues" evidence="6">
    <location>
        <begin position="231"/>
        <end position="242"/>
    </location>
</feature>
<evidence type="ECO:0000256" key="4">
    <source>
        <dbReference type="ARBA" id="ARBA00022884"/>
    </source>
</evidence>
<name>A0A0R3TZH1_RODNA</name>
<comment type="catalytic activity">
    <reaction evidence="5">
        <text>ATP + H2O = ADP + phosphate + H(+)</text>
        <dbReference type="Rhea" id="RHEA:13065"/>
        <dbReference type="ChEBI" id="CHEBI:15377"/>
        <dbReference type="ChEBI" id="CHEBI:15378"/>
        <dbReference type="ChEBI" id="CHEBI:30616"/>
        <dbReference type="ChEBI" id="CHEBI:43474"/>
        <dbReference type="ChEBI" id="CHEBI:456216"/>
        <dbReference type="EC" id="3.6.4.13"/>
    </reaction>
</comment>
<keyword evidence="3 5" id="KW-0067">ATP-binding</keyword>
<evidence type="ECO:0000259" key="7">
    <source>
        <dbReference type="PROSITE" id="PS51194"/>
    </source>
</evidence>